<comment type="similarity">
    <text evidence="1">Belongs to the NmrA-type oxidoreductase family. Isoflavone reductase subfamily.</text>
</comment>
<dbReference type="PANTHER" id="PTHR47706:SF7">
    <property type="entry name" value="CIPA-LIKE, PUTATIVE (AFU_ORTHOLOGUE AFUA_1G01630)-RELATED"/>
    <property type="match status" value="1"/>
</dbReference>
<dbReference type="Gene3D" id="3.40.50.720">
    <property type="entry name" value="NAD(P)-binding Rossmann-like Domain"/>
    <property type="match status" value="1"/>
</dbReference>
<reference evidence="5" key="1">
    <citation type="journal article" date="2020" name="Stud. Mycol.">
        <title>101 Dothideomycetes genomes: a test case for predicting lifestyles and emergence of pathogens.</title>
        <authorList>
            <person name="Haridas S."/>
            <person name="Albert R."/>
            <person name="Binder M."/>
            <person name="Bloem J."/>
            <person name="Labutti K."/>
            <person name="Salamov A."/>
            <person name="Andreopoulos B."/>
            <person name="Baker S."/>
            <person name="Barry K."/>
            <person name="Bills G."/>
            <person name="Bluhm B."/>
            <person name="Cannon C."/>
            <person name="Castanera R."/>
            <person name="Culley D."/>
            <person name="Daum C."/>
            <person name="Ezra D."/>
            <person name="Gonzalez J."/>
            <person name="Henrissat B."/>
            <person name="Kuo A."/>
            <person name="Liang C."/>
            <person name="Lipzen A."/>
            <person name="Lutzoni F."/>
            <person name="Magnuson J."/>
            <person name="Mondo S."/>
            <person name="Nolan M."/>
            <person name="Ohm R."/>
            <person name="Pangilinan J."/>
            <person name="Park H.-J."/>
            <person name="Ramirez L."/>
            <person name="Alfaro M."/>
            <person name="Sun H."/>
            <person name="Tritt A."/>
            <person name="Yoshinaga Y."/>
            <person name="Zwiers L.-H."/>
            <person name="Turgeon B."/>
            <person name="Goodwin S."/>
            <person name="Spatafora J."/>
            <person name="Crous P."/>
            <person name="Grigoriev I."/>
        </authorList>
    </citation>
    <scope>NUCLEOTIDE SEQUENCE</scope>
    <source>
        <strain evidence="5">CBS 473.64</strain>
    </source>
</reference>
<dbReference type="InterPro" id="IPR036291">
    <property type="entry name" value="NAD(P)-bd_dom_sf"/>
</dbReference>
<evidence type="ECO:0000256" key="3">
    <source>
        <dbReference type="ARBA" id="ARBA00023002"/>
    </source>
</evidence>
<protein>
    <submittedName>
        <fullName evidence="5">NAD(P)-binding protein</fullName>
    </submittedName>
</protein>
<name>A0A6A6RU62_9PLEO</name>
<proteinExistence type="inferred from homology"/>
<keyword evidence="2" id="KW-0521">NADP</keyword>
<dbReference type="EMBL" id="MU006789">
    <property type="protein sequence ID" value="KAF2638737.1"/>
    <property type="molecule type" value="Genomic_DNA"/>
</dbReference>
<evidence type="ECO:0000256" key="2">
    <source>
        <dbReference type="ARBA" id="ARBA00022857"/>
    </source>
</evidence>
<evidence type="ECO:0000313" key="5">
    <source>
        <dbReference type="EMBL" id="KAF2638737.1"/>
    </source>
</evidence>
<dbReference type="PANTHER" id="PTHR47706">
    <property type="entry name" value="NMRA-LIKE FAMILY PROTEIN"/>
    <property type="match status" value="1"/>
</dbReference>
<dbReference type="GO" id="GO:0016491">
    <property type="term" value="F:oxidoreductase activity"/>
    <property type="evidence" value="ECO:0007669"/>
    <property type="project" value="UniProtKB-KW"/>
</dbReference>
<dbReference type="SUPFAM" id="SSF51735">
    <property type="entry name" value="NAD(P)-binding Rossmann-fold domains"/>
    <property type="match status" value="1"/>
</dbReference>
<organism evidence="5 6">
    <name type="scientific">Massarina eburnea CBS 473.64</name>
    <dbReference type="NCBI Taxonomy" id="1395130"/>
    <lineage>
        <taxon>Eukaryota</taxon>
        <taxon>Fungi</taxon>
        <taxon>Dikarya</taxon>
        <taxon>Ascomycota</taxon>
        <taxon>Pezizomycotina</taxon>
        <taxon>Dothideomycetes</taxon>
        <taxon>Pleosporomycetidae</taxon>
        <taxon>Pleosporales</taxon>
        <taxon>Massarineae</taxon>
        <taxon>Massarinaceae</taxon>
        <taxon>Massarina</taxon>
    </lineage>
</organism>
<dbReference type="Proteomes" id="UP000799753">
    <property type="component" value="Unassembled WGS sequence"/>
</dbReference>
<sequence length="334" mass="36484">MSNNRINKVAIVGATGHVASHVVKHLLATGKHSITALTRQESTATFPPGVNVARVDYTSNESLITALKGHDFLMITLPGSHKDASLHTKIVQAASIAGVPWIMPNIYACDPFNNTLNDTWVFGNHVKTSLADVQAAHKETGTNHVILACGFWYEWSLSHGENSYGFDVANKKAVICDEGAARANTSTFALCGKAVAALLSLPVKREGGITGPVIEDWKNNAVFVASYRVSQRDMLESLHRVLGTTDAEWSIEYQSSEERVRSGYERLAKGDFVGFMMALYSRIWYPTEDGDYETSKGLDNGKLGLDKEDIDVSTKWVVEQLASVGDSRKITFSA</sequence>
<keyword evidence="6" id="KW-1185">Reference proteome</keyword>
<evidence type="ECO:0000313" key="6">
    <source>
        <dbReference type="Proteomes" id="UP000799753"/>
    </source>
</evidence>
<accession>A0A6A6RU62</accession>
<dbReference type="InterPro" id="IPR051609">
    <property type="entry name" value="NmrA/Isoflavone_reductase-like"/>
</dbReference>
<keyword evidence="3" id="KW-0560">Oxidoreductase</keyword>
<dbReference type="OrthoDB" id="419598at2759"/>
<gene>
    <name evidence="5" type="ORF">P280DRAFT_455963</name>
</gene>
<dbReference type="AlphaFoldDB" id="A0A6A6RU62"/>
<dbReference type="Pfam" id="PF13460">
    <property type="entry name" value="NAD_binding_10"/>
    <property type="match status" value="1"/>
</dbReference>
<evidence type="ECO:0000259" key="4">
    <source>
        <dbReference type="Pfam" id="PF13460"/>
    </source>
</evidence>
<evidence type="ECO:0000256" key="1">
    <source>
        <dbReference type="ARBA" id="ARBA00005725"/>
    </source>
</evidence>
<dbReference type="InterPro" id="IPR016040">
    <property type="entry name" value="NAD(P)-bd_dom"/>
</dbReference>
<feature type="domain" description="NAD(P)-binding" evidence="4">
    <location>
        <begin position="13"/>
        <end position="101"/>
    </location>
</feature>